<keyword evidence="1" id="KW-0732">Signal</keyword>
<dbReference type="RefSeq" id="WP_234271813.1">
    <property type="nucleotide sequence ID" value="NZ_JABFTX010000006.1"/>
</dbReference>
<gene>
    <name evidence="2" type="ORF">HOP53_20970</name>
</gene>
<organism evidence="2 3">
    <name type="scientific">Billgrantia ethanolica</name>
    <dbReference type="NCBI Taxonomy" id="2733486"/>
    <lineage>
        <taxon>Bacteria</taxon>
        <taxon>Pseudomonadati</taxon>
        <taxon>Pseudomonadota</taxon>
        <taxon>Gammaproteobacteria</taxon>
        <taxon>Oceanospirillales</taxon>
        <taxon>Halomonadaceae</taxon>
        <taxon>Billgrantia</taxon>
    </lineage>
</organism>
<keyword evidence="3" id="KW-1185">Reference proteome</keyword>
<proteinExistence type="predicted"/>
<reference evidence="2 3" key="1">
    <citation type="journal article" date="2021" name="Front. Microbiol.">
        <title>Aerobic Denitrification and Heterotrophic Sulfur Oxidation in the Genus Halomonas Revealed by Six Novel Species Characterizations and Genome-Based Analysis.</title>
        <authorList>
            <person name="Wang L."/>
            <person name="Shao Z."/>
        </authorList>
    </citation>
    <scope>NUCLEOTIDE SEQUENCE [LARGE SCALE GENOMIC DNA]</scope>
    <source>
        <strain evidence="2 3">MCCC 1A11081</strain>
    </source>
</reference>
<evidence type="ECO:0000256" key="1">
    <source>
        <dbReference type="SAM" id="SignalP"/>
    </source>
</evidence>
<dbReference type="InterPro" id="IPR021300">
    <property type="entry name" value="Integr_conj_element_PFL4695"/>
</dbReference>
<feature type="chain" id="PRO_5045365689" evidence="1">
    <location>
        <begin position="22"/>
        <end position="188"/>
    </location>
</feature>
<accession>A0ABS9AB89</accession>
<dbReference type="Pfam" id="PF11072">
    <property type="entry name" value="DUF2859"/>
    <property type="match status" value="1"/>
</dbReference>
<evidence type="ECO:0000313" key="2">
    <source>
        <dbReference type="EMBL" id="MCE8005310.1"/>
    </source>
</evidence>
<dbReference type="Proteomes" id="UP001320168">
    <property type="component" value="Unassembled WGS sequence"/>
</dbReference>
<evidence type="ECO:0000313" key="3">
    <source>
        <dbReference type="Proteomes" id="UP001320168"/>
    </source>
</evidence>
<sequence>MNRVLISVVGLAAVALQPVLAQSLPEQSGDLAADLLPPLTVVADHGGEPARPYYVAIGMAGVSEEQGYVPDAGAPVPISERDMLPVVSERMSPGLVQARSLDLPAGTTPFFLVGDDDLSEAWLAERGEFLRELNAVGLVVQVQDLEGLEQLRVLAQGLEMRPVSGDDLAGRLGLSHYPALITATGIEQ</sequence>
<dbReference type="NCBIfam" id="TIGR03765">
    <property type="entry name" value="ICE_PFL_4695"/>
    <property type="match status" value="1"/>
</dbReference>
<dbReference type="EMBL" id="JABFTX010000006">
    <property type="protein sequence ID" value="MCE8005310.1"/>
    <property type="molecule type" value="Genomic_DNA"/>
</dbReference>
<comment type="caution">
    <text evidence="2">The sequence shown here is derived from an EMBL/GenBank/DDBJ whole genome shotgun (WGS) entry which is preliminary data.</text>
</comment>
<protein>
    <submittedName>
        <fullName evidence="2">Integrating conjugative element protein</fullName>
    </submittedName>
</protein>
<name>A0ABS9AB89_9GAMM</name>
<feature type="signal peptide" evidence="1">
    <location>
        <begin position="1"/>
        <end position="21"/>
    </location>
</feature>